<dbReference type="PROSITE" id="PS50263">
    <property type="entry name" value="CN_HYDROLASE"/>
    <property type="match status" value="1"/>
</dbReference>
<accession>A0A152A783</accession>
<dbReference type="PANTHER" id="PTHR23088:SF27">
    <property type="entry name" value="DEAMINATED GLUTATHIONE AMIDASE"/>
    <property type="match status" value="1"/>
</dbReference>
<dbReference type="OMA" id="MRVAVCQ"/>
<dbReference type="InterPro" id="IPR045254">
    <property type="entry name" value="Nit1/2_C-N_Hydrolase"/>
</dbReference>
<dbReference type="CDD" id="cd07572">
    <property type="entry name" value="nit"/>
    <property type="match status" value="1"/>
</dbReference>
<reference evidence="3 4" key="1">
    <citation type="submission" date="2015-12" db="EMBL/GenBank/DDBJ databases">
        <title>Dictyostelia acquired genes for synthesis and detection of signals that induce cell-type specialization by lateral gene transfer from prokaryotes.</title>
        <authorList>
            <person name="Gloeckner G."/>
            <person name="Schaap P."/>
        </authorList>
    </citation>
    <scope>NUCLEOTIDE SEQUENCE [LARGE SCALE GENOMIC DNA]</scope>
    <source>
        <strain evidence="3 4">TK</strain>
    </source>
</reference>
<keyword evidence="1" id="KW-0378">Hydrolase</keyword>
<dbReference type="InParanoid" id="A0A152A783"/>
<dbReference type="SUPFAM" id="SSF56317">
    <property type="entry name" value="Carbon-nitrogen hydrolase"/>
    <property type="match status" value="1"/>
</dbReference>
<dbReference type="GO" id="GO:0016811">
    <property type="term" value="F:hydrolase activity, acting on carbon-nitrogen (but not peptide) bonds, in linear amides"/>
    <property type="evidence" value="ECO:0007669"/>
    <property type="project" value="InterPro"/>
</dbReference>
<organism evidence="3 4">
    <name type="scientific">Tieghemostelium lacteum</name>
    <name type="common">Slime mold</name>
    <name type="synonym">Dictyostelium lacteum</name>
    <dbReference type="NCBI Taxonomy" id="361077"/>
    <lineage>
        <taxon>Eukaryota</taxon>
        <taxon>Amoebozoa</taxon>
        <taxon>Evosea</taxon>
        <taxon>Eumycetozoa</taxon>
        <taxon>Dictyostelia</taxon>
        <taxon>Dictyosteliales</taxon>
        <taxon>Raperosteliaceae</taxon>
        <taxon>Tieghemostelium</taxon>
    </lineage>
</organism>
<gene>
    <name evidence="3" type="ORF">DLAC_00890</name>
</gene>
<protein>
    <submittedName>
        <fullName evidence="3">Nitrilase 1</fullName>
    </submittedName>
</protein>
<dbReference type="STRING" id="361077.A0A152A783"/>
<feature type="domain" description="CN hydrolase" evidence="2">
    <location>
        <begin position="34"/>
        <end position="292"/>
    </location>
</feature>
<dbReference type="AlphaFoldDB" id="A0A152A783"/>
<dbReference type="Gene3D" id="3.60.110.10">
    <property type="entry name" value="Carbon-nitrogen hydrolase"/>
    <property type="match status" value="1"/>
</dbReference>
<name>A0A152A783_TIELA</name>
<comment type="caution">
    <text evidence="3">The sequence shown here is derived from an EMBL/GenBank/DDBJ whole genome shotgun (WGS) entry which is preliminary data.</text>
</comment>
<evidence type="ECO:0000256" key="1">
    <source>
        <dbReference type="ARBA" id="ARBA00022801"/>
    </source>
</evidence>
<dbReference type="OrthoDB" id="10250282at2759"/>
<evidence type="ECO:0000313" key="3">
    <source>
        <dbReference type="EMBL" id="KYR02090.1"/>
    </source>
</evidence>
<dbReference type="InterPro" id="IPR003010">
    <property type="entry name" value="C-N_Hydrolase"/>
</dbReference>
<dbReference type="InterPro" id="IPR036526">
    <property type="entry name" value="C-N_Hydrolase_sf"/>
</dbReference>
<dbReference type="Pfam" id="PF00795">
    <property type="entry name" value="CN_hydrolase"/>
    <property type="match status" value="1"/>
</dbReference>
<dbReference type="Proteomes" id="UP000076078">
    <property type="component" value="Unassembled WGS sequence"/>
</dbReference>
<dbReference type="EMBL" id="LODT01000004">
    <property type="protein sequence ID" value="KYR02090.1"/>
    <property type="molecule type" value="Genomic_DNA"/>
</dbReference>
<dbReference type="FunCoup" id="A0A152A783">
    <property type="interactions" value="62"/>
</dbReference>
<dbReference type="PANTHER" id="PTHR23088">
    <property type="entry name" value="NITRILASE-RELATED"/>
    <property type="match status" value="1"/>
</dbReference>
<proteinExistence type="predicted"/>
<sequence>MIRRYLVQSKHLFKYNSYYSTTNKMGDLKDTKKSRIGMIQICSLNNKETNFQKCKNLIDKMLMKEGKVDLICLPENFAFIGGGNYQMESRDNAEFIDQPDGIISRYQKIAKDNRVWLSLGGFHEKIKNNPEMIRNCHLIIDSDGTVVSQYHKMHLFDVDIPSKGVKMTESKVVERGNDIVVVPNTPVGTLGLSVCYDVRFPELYVSLVLKGAQVILVPAAFMKATGQAHWKPLLQARAIETQCYVVAAAQCGQHHAKRESYGHSLMINPWGEILQELPDQEDYAICEIDHDLISTVRQNIPVQQHRQPSNYLK</sequence>
<dbReference type="PROSITE" id="PS01227">
    <property type="entry name" value="UPF0012"/>
    <property type="match status" value="1"/>
</dbReference>
<evidence type="ECO:0000259" key="2">
    <source>
        <dbReference type="PROSITE" id="PS50263"/>
    </source>
</evidence>
<keyword evidence="4" id="KW-1185">Reference proteome</keyword>
<evidence type="ECO:0000313" key="4">
    <source>
        <dbReference type="Proteomes" id="UP000076078"/>
    </source>
</evidence>
<dbReference type="InterPro" id="IPR001110">
    <property type="entry name" value="UPF0012_CS"/>
</dbReference>